<evidence type="ECO:0000313" key="5">
    <source>
        <dbReference type="EMBL" id="ARD23897.1"/>
    </source>
</evidence>
<evidence type="ECO:0000256" key="2">
    <source>
        <dbReference type="ARBA" id="ARBA00022741"/>
    </source>
</evidence>
<protein>
    <submittedName>
        <fullName evidence="5">ABC transporter</fullName>
    </submittedName>
</protein>
<accession>A0ABM6JP71</accession>
<dbReference type="Proteomes" id="UP000191820">
    <property type="component" value="Chromosome"/>
</dbReference>
<dbReference type="InterPro" id="IPR017871">
    <property type="entry name" value="ABC_transporter-like_CS"/>
</dbReference>
<dbReference type="InterPro" id="IPR003593">
    <property type="entry name" value="AAA+_ATPase"/>
</dbReference>
<proteinExistence type="predicted"/>
<dbReference type="PROSITE" id="PS00211">
    <property type="entry name" value="ABC_TRANSPORTER_1"/>
    <property type="match status" value="1"/>
</dbReference>
<dbReference type="PANTHER" id="PTHR42939:SF1">
    <property type="entry name" value="ABC TRANSPORTER ATP-BINDING PROTEIN ALBC-RELATED"/>
    <property type="match status" value="1"/>
</dbReference>
<evidence type="ECO:0000259" key="4">
    <source>
        <dbReference type="PROSITE" id="PS50893"/>
    </source>
</evidence>
<keyword evidence="1" id="KW-0813">Transport</keyword>
<feature type="domain" description="ABC transporter" evidence="4">
    <location>
        <begin position="7"/>
        <end position="233"/>
    </location>
</feature>
<keyword evidence="3" id="KW-0067">ATP-binding</keyword>
<keyword evidence="6" id="KW-1185">Reference proteome</keyword>
<evidence type="ECO:0000256" key="1">
    <source>
        <dbReference type="ARBA" id="ARBA00022448"/>
    </source>
</evidence>
<sequence length="300" mass="33240">MENTASIHVQNLVKKYDDFTAVNDISLTVSAGETLALLGHNGAGKSSLIKMLLGIVKPTSGQISMMGNMVTHEKDRRQVNLGYLPENISLYEKLTGKEVLNYFAALKRIDKAKVSTVLTEFGLEYAQDNPVKSYSKGMKQRLGFAQAILSSPDILLLDEPTVGLDPQASLFMYQKIAELKQQGCAIIVCTHELAVVEDNIDRAFIMADGQHLASGSLSQLRQSTDLKVNISGTEVSRIIAEDPFLNALSIQDKLIISQQDKPKIMKYLTTHCGVYNFLIEEPDLSDIYHHCMNNRQQYAA</sequence>
<dbReference type="Gene3D" id="3.40.50.300">
    <property type="entry name" value="P-loop containing nucleotide triphosphate hydrolases"/>
    <property type="match status" value="1"/>
</dbReference>
<dbReference type="Pfam" id="PF00005">
    <property type="entry name" value="ABC_tran"/>
    <property type="match status" value="1"/>
</dbReference>
<dbReference type="CDD" id="cd03230">
    <property type="entry name" value="ABC_DR_subfamily_A"/>
    <property type="match status" value="1"/>
</dbReference>
<dbReference type="PROSITE" id="PS50893">
    <property type="entry name" value="ABC_TRANSPORTER_2"/>
    <property type="match status" value="1"/>
</dbReference>
<keyword evidence="2" id="KW-0547">Nucleotide-binding</keyword>
<organism evidence="5 6">
    <name type="scientific">Shewanella japonica</name>
    <dbReference type="NCBI Taxonomy" id="93973"/>
    <lineage>
        <taxon>Bacteria</taxon>
        <taxon>Pseudomonadati</taxon>
        <taxon>Pseudomonadota</taxon>
        <taxon>Gammaproteobacteria</taxon>
        <taxon>Alteromonadales</taxon>
        <taxon>Shewanellaceae</taxon>
        <taxon>Shewanella</taxon>
    </lineage>
</organism>
<evidence type="ECO:0000313" key="6">
    <source>
        <dbReference type="Proteomes" id="UP000191820"/>
    </source>
</evidence>
<dbReference type="InterPro" id="IPR027417">
    <property type="entry name" value="P-loop_NTPase"/>
</dbReference>
<gene>
    <name evidence="5" type="ORF">SJ2017_3651</name>
</gene>
<reference evidence="5 6" key="1">
    <citation type="submission" date="2017-03" db="EMBL/GenBank/DDBJ databases">
        <title>Genome sequencing of Shewanella japonica KCTC 22435.</title>
        <authorList>
            <person name="Kim K.M."/>
        </authorList>
    </citation>
    <scope>NUCLEOTIDE SEQUENCE [LARGE SCALE GENOMIC DNA]</scope>
    <source>
        <strain evidence="5 6">KCTC 22435</strain>
    </source>
</reference>
<name>A0ABM6JP71_9GAMM</name>
<evidence type="ECO:0000256" key="3">
    <source>
        <dbReference type="ARBA" id="ARBA00022840"/>
    </source>
</evidence>
<dbReference type="SUPFAM" id="SSF52540">
    <property type="entry name" value="P-loop containing nucleoside triphosphate hydrolases"/>
    <property type="match status" value="1"/>
</dbReference>
<dbReference type="SMART" id="SM00382">
    <property type="entry name" value="AAA"/>
    <property type="match status" value="1"/>
</dbReference>
<dbReference type="RefSeq" id="WP_065109377.1">
    <property type="nucleotide sequence ID" value="NZ_CANMJJ010000046.1"/>
</dbReference>
<dbReference type="InterPro" id="IPR003439">
    <property type="entry name" value="ABC_transporter-like_ATP-bd"/>
</dbReference>
<dbReference type="InterPro" id="IPR051782">
    <property type="entry name" value="ABC_Transporter_VariousFunc"/>
</dbReference>
<dbReference type="EMBL" id="CP020472">
    <property type="protein sequence ID" value="ARD23897.1"/>
    <property type="molecule type" value="Genomic_DNA"/>
</dbReference>
<dbReference type="PANTHER" id="PTHR42939">
    <property type="entry name" value="ABC TRANSPORTER ATP-BINDING PROTEIN ALBC-RELATED"/>
    <property type="match status" value="1"/>
</dbReference>